<dbReference type="GO" id="GO:0003677">
    <property type="term" value="F:DNA binding"/>
    <property type="evidence" value="ECO:0007669"/>
    <property type="project" value="InterPro"/>
</dbReference>
<dbReference type="CDD" id="cd00093">
    <property type="entry name" value="HTH_XRE"/>
    <property type="match status" value="1"/>
</dbReference>
<evidence type="ECO:0000259" key="1">
    <source>
        <dbReference type="PROSITE" id="PS50943"/>
    </source>
</evidence>
<dbReference type="EMBL" id="LR796600">
    <property type="protein sequence ID" value="CAB4153515.1"/>
    <property type="molecule type" value="Genomic_DNA"/>
</dbReference>
<dbReference type="SMART" id="SM00530">
    <property type="entry name" value="HTH_XRE"/>
    <property type="match status" value="1"/>
</dbReference>
<evidence type="ECO:0000313" key="2">
    <source>
        <dbReference type="EMBL" id="CAB4153515.1"/>
    </source>
</evidence>
<proteinExistence type="predicted"/>
<dbReference type="SUPFAM" id="SSF47413">
    <property type="entry name" value="lambda repressor-like DNA-binding domains"/>
    <property type="match status" value="1"/>
</dbReference>
<name>A0A6J5N1N1_9CAUD</name>
<reference evidence="2" key="1">
    <citation type="submission" date="2020-04" db="EMBL/GenBank/DDBJ databases">
        <authorList>
            <person name="Chiriac C."/>
            <person name="Salcher M."/>
            <person name="Ghai R."/>
            <person name="Kavagutti S V."/>
        </authorList>
    </citation>
    <scope>NUCLEOTIDE SEQUENCE</scope>
</reference>
<dbReference type="Gene3D" id="1.10.260.40">
    <property type="entry name" value="lambda repressor-like DNA-binding domains"/>
    <property type="match status" value="1"/>
</dbReference>
<dbReference type="InterPro" id="IPR001387">
    <property type="entry name" value="Cro/C1-type_HTH"/>
</dbReference>
<dbReference type="PROSITE" id="PS50943">
    <property type="entry name" value="HTH_CROC1"/>
    <property type="match status" value="1"/>
</dbReference>
<dbReference type="Pfam" id="PF01381">
    <property type="entry name" value="HTH_3"/>
    <property type="match status" value="1"/>
</dbReference>
<accession>A0A6J5N1N1</accession>
<gene>
    <name evidence="2" type="ORF">UFOVP625_2</name>
</gene>
<sequence>MGIRKDRQALRTHSAQLIKQARAKHNCSQMKLAELLSVSQPLVSSWECGKVTASIDDLVAIERVLDMPAGELLLAVAYPPVA</sequence>
<protein>
    <submittedName>
        <fullName evidence="2">Couple_hipB, transcriptional regulator, y4mF family</fullName>
    </submittedName>
</protein>
<dbReference type="InterPro" id="IPR010982">
    <property type="entry name" value="Lambda_DNA-bd_dom_sf"/>
</dbReference>
<feature type="domain" description="HTH cro/C1-type" evidence="1">
    <location>
        <begin position="18"/>
        <end position="72"/>
    </location>
</feature>
<organism evidence="2">
    <name type="scientific">uncultured Caudovirales phage</name>
    <dbReference type="NCBI Taxonomy" id="2100421"/>
    <lineage>
        <taxon>Viruses</taxon>
        <taxon>Duplodnaviria</taxon>
        <taxon>Heunggongvirae</taxon>
        <taxon>Uroviricota</taxon>
        <taxon>Caudoviricetes</taxon>
        <taxon>Peduoviridae</taxon>
        <taxon>Maltschvirus</taxon>
        <taxon>Maltschvirus maltsch</taxon>
    </lineage>
</organism>